<dbReference type="GO" id="GO:0007129">
    <property type="term" value="P:homologous chromosome pairing at meiosis"/>
    <property type="evidence" value="ECO:0007669"/>
    <property type="project" value="TreeGrafter"/>
</dbReference>
<gene>
    <name evidence="7" type="ORF">OLEA9_A069709</name>
</gene>
<sequence length="1501" mass="168328">MKMLSRKRPSKSNNAFVPPFAQPNKLPKPATVTRHHQTQNDTSSSATPREAESVSPLDKMLSVLADAGCTLINPSGPPCIPSDLHKLRNHLNGLFSRDSSLREEFLKGFASYIASPNNFRRVLLPSSREGLGSVRSESLVRVLLLVHSVQLDLLCMLLEKLPEYFDLYPRDGVCEPSSSCLNDDVARLILNQFQWLDFLVDSEAFAEKLLQALSICPLPLKKEIIGSLPEIIGDQNNKTVISSLQQMLQEDSSIIVNVLDSFSNLNLDNLLQDQVITIALSCIRTTDVEHMPYLLRFLLLSVEPSNSRRIISQIRNQLKFVGACHRRTTQHAKLKGKSVVNNTEASILDALRSSLRFKNILCQEIIKELTSLEEAQDHKVIDLWLLTLVYMNNESLQKNVEKLLKKKIVEGCIQEDMFEQYINGIKDLSNDYLPTFLSISAYLLACKEQRAQEFGIHMYMCLFEGFVDAYSRQEVVGALIAHLGSGINCEVSAALETMVKLASKNSKDLIPFHSHINGILDYLEGFNVESLHKVYEVFTLLALSTRSSSQPHECSIANELLMILRKQINNPDPMYKKMGLIGTLKIVSYLADANNTSLPSLSQKSNSEEAMELLKLSLDSSKQLPLSLILFYEELVSTLKSRSLHPNIMEWVSKHVGDFESIYLSDLDAGCLPVQDFYGGLEGELWMNLDGNMSPICLNILPLVFTSFRSASPLQVLPANFVLLSVVERLANQGSLGGIDALLGCPLHLPSSKLFLGPSWQFLTGKQKQVAIFSLYYAANWMRELINTFSTQIVEGCGYTSQATKEEIIIKLLKRLRNLVFIESLLNNILEKHTVVLPELYPHLECSLVNENNYLCDLEKTSQRRKGSEPVSQNKKKNKKKASAHSANSDTVEKFKQPKIVDIWRKAGAIPSQENLNKDMSATSSKDRQSDSAESENSNLNIAQNIEVSAPAKFLEAQRYKFRPLSVDCFSILTFSEDNQGSCCADSAAELPLHLYLLRDLHKKLGFSTPPRKQNIERSDVPGGFIGMEVPEFLSKIRPLFPSLRRHLDRAVHILTKGPETCQDHWKTQSNLAAIPEMTHIVISTSPALASISVFKEILRSFGKMLNLPDIQKEKSILSDLLLAFQPKEIPNCFLNGMHPIPSPGNIDYLYSGAYAFLQGVFDVAITFSFILASEVVLTLESMVTSIRRFLESLNGNGKNHTGAIKELLPFLRNKLGTCAQKLLMHKCDRDDIDDNLKAKGEMVQRVLRIYLENFQSTSDLINELVSSVLSEVSSDRNAVEDDNHIFPTLCPATLVIWYRVMHEENLATLNNLVKEIAVLKKPRAEIEVENVERLLNKLQQSVNVVVSLVSMCRTNEKVTVHAMAVKYGGKFIDSFLKVFYFLQAQFQTHREPIIQLVKELQKATRTIQTLCSEAKGSKQTAITSKIPATKRSMERFLFHVKALLYSTSSGCTFWIGNLKHKDLMGHVVSSQAYVDEHIANADENPAETTAKDQPTNIASQ</sequence>
<evidence type="ECO:0000313" key="8">
    <source>
        <dbReference type="Proteomes" id="UP000594638"/>
    </source>
</evidence>
<comment type="caution">
    <text evidence="7">The sequence shown here is derived from an EMBL/GenBank/DDBJ whole genome shotgun (WGS) entry which is preliminary data.</text>
</comment>
<feature type="compositionally biased region" description="Basic residues" evidence="6">
    <location>
        <begin position="1"/>
        <end position="10"/>
    </location>
</feature>
<protein>
    <submittedName>
        <fullName evidence="7">Fanconi anemia group D2 homolog isoform X1</fullName>
    </submittedName>
</protein>
<comment type="similarity">
    <text evidence="5">Belongs to the Fanconi anemia protein FANCD2 family.</text>
</comment>
<dbReference type="PANTHER" id="PTHR32086:SF0">
    <property type="entry name" value="FANCONI ANEMIA GROUP D2 PROTEIN"/>
    <property type="match status" value="1"/>
</dbReference>
<dbReference type="OrthoDB" id="27031at2759"/>
<dbReference type="GO" id="GO:0070182">
    <property type="term" value="F:DNA polymerase binding"/>
    <property type="evidence" value="ECO:0007669"/>
    <property type="project" value="TreeGrafter"/>
</dbReference>
<name>A0A8S0PBW5_OLEEU</name>
<dbReference type="GO" id="GO:0036297">
    <property type="term" value="P:interstrand cross-link repair"/>
    <property type="evidence" value="ECO:0007669"/>
    <property type="project" value="TreeGrafter"/>
</dbReference>
<keyword evidence="8" id="KW-1185">Reference proteome</keyword>
<feature type="compositionally biased region" description="Basic residues" evidence="6">
    <location>
        <begin position="874"/>
        <end position="883"/>
    </location>
</feature>
<organism evidence="7 8">
    <name type="scientific">Olea europaea subsp. europaea</name>
    <dbReference type="NCBI Taxonomy" id="158383"/>
    <lineage>
        <taxon>Eukaryota</taxon>
        <taxon>Viridiplantae</taxon>
        <taxon>Streptophyta</taxon>
        <taxon>Embryophyta</taxon>
        <taxon>Tracheophyta</taxon>
        <taxon>Spermatophyta</taxon>
        <taxon>Magnoliopsida</taxon>
        <taxon>eudicotyledons</taxon>
        <taxon>Gunneridae</taxon>
        <taxon>Pentapetalae</taxon>
        <taxon>asterids</taxon>
        <taxon>lamiids</taxon>
        <taxon>Lamiales</taxon>
        <taxon>Oleaceae</taxon>
        <taxon>Oleeae</taxon>
        <taxon>Olea</taxon>
    </lineage>
</organism>
<evidence type="ECO:0000256" key="1">
    <source>
        <dbReference type="ARBA" id="ARBA00004123"/>
    </source>
</evidence>
<evidence type="ECO:0000256" key="2">
    <source>
        <dbReference type="ARBA" id="ARBA00022499"/>
    </source>
</evidence>
<dbReference type="PANTHER" id="PTHR32086">
    <property type="entry name" value="FANCONI ANEMIA GROUP D2 PROTEIN"/>
    <property type="match status" value="1"/>
</dbReference>
<dbReference type="GO" id="GO:0000793">
    <property type="term" value="C:condensed chromosome"/>
    <property type="evidence" value="ECO:0007669"/>
    <property type="project" value="TreeGrafter"/>
</dbReference>
<feature type="region of interest" description="Disordered" evidence="6">
    <location>
        <begin position="861"/>
        <end position="892"/>
    </location>
</feature>
<accession>A0A8S0PBW5</accession>
<evidence type="ECO:0000313" key="7">
    <source>
        <dbReference type="EMBL" id="CAA2935342.1"/>
    </source>
</evidence>
<dbReference type="InterPro" id="IPR029448">
    <property type="entry name" value="FANCD2"/>
</dbReference>
<dbReference type="GO" id="GO:1990918">
    <property type="term" value="P:double-strand break repair involved in meiotic recombination"/>
    <property type="evidence" value="ECO:0007669"/>
    <property type="project" value="TreeGrafter"/>
</dbReference>
<keyword evidence="2" id="KW-1017">Isopeptide bond</keyword>
<evidence type="ECO:0000256" key="4">
    <source>
        <dbReference type="ARBA" id="ARBA00023242"/>
    </source>
</evidence>
<dbReference type="Proteomes" id="UP000594638">
    <property type="component" value="Unassembled WGS sequence"/>
</dbReference>
<reference evidence="7 8" key="1">
    <citation type="submission" date="2019-12" db="EMBL/GenBank/DDBJ databases">
        <authorList>
            <person name="Alioto T."/>
            <person name="Alioto T."/>
            <person name="Gomez Garrido J."/>
        </authorList>
    </citation>
    <scope>NUCLEOTIDE SEQUENCE [LARGE SCALE GENOMIC DNA]</scope>
</reference>
<dbReference type="EMBL" id="CACTIH010000025">
    <property type="protein sequence ID" value="CAA2935342.1"/>
    <property type="molecule type" value="Genomic_DNA"/>
</dbReference>
<keyword evidence="3" id="KW-0832">Ubl conjugation</keyword>
<evidence type="ECO:0000256" key="6">
    <source>
        <dbReference type="SAM" id="MobiDB-lite"/>
    </source>
</evidence>
<evidence type="ECO:0000256" key="3">
    <source>
        <dbReference type="ARBA" id="ARBA00022843"/>
    </source>
</evidence>
<dbReference type="Pfam" id="PF14631">
    <property type="entry name" value="FancD2"/>
    <property type="match status" value="2"/>
</dbReference>
<feature type="compositionally biased region" description="Polar residues" evidence="6">
    <location>
        <begin position="914"/>
        <end position="924"/>
    </location>
</feature>
<comment type="subcellular location">
    <subcellularLocation>
        <location evidence="1">Nucleus</location>
    </subcellularLocation>
</comment>
<keyword evidence="4" id="KW-0539">Nucleus</keyword>
<feature type="region of interest" description="Disordered" evidence="6">
    <location>
        <begin position="914"/>
        <end position="940"/>
    </location>
</feature>
<evidence type="ECO:0000256" key="5">
    <source>
        <dbReference type="ARBA" id="ARBA00093456"/>
    </source>
</evidence>
<feature type="region of interest" description="Disordered" evidence="6">
    <location>
        <begin position="1"/>
        <end position="52"/>
    </location>
</feature>
<dbReference type="GO" id="GO:0031573">
    <property type="term" value="P:mitotic intra-S DNA damage checkpoint signaling"/>
    <property type="evidence" value="ECO:0007669"/>
    <property type="project" value="TreeGrafter"/>
</dbReference>
<dbReference type="Gramene" id="OE9A069709T2">
    <property type="protein sequence ID" value="OE9A069709C2"/>
    <property type="gene ID" value="OE9A069709"/>
</dbReference>
<proteinExistence type="inferred from homology"/>
<dbReference type="GO" id="GO:0005634">
    <property type="term" value="C:nucleus"/>
    <property type="evidence" value="ECO:0007669"/>
    <property type="project" value="UniProtKB-SubCell"/>
</dbReference>